<evidence type="ECO:0000256" key="2">
    <source>
        <dbReference type="ARBA" id="ARBA00022448"/>
    </source>
</evidence>
<evidence type="ECO:0000256" key="3">
    <source>
        <dbReference type="ARBA" id="ARBA00022475"/>
    </source>
</evidence>
<feature type="transmembrane region" description="Helical" evidence="8">
    <location>
        <begin position="267"/>
        <end position="295"/>
    </location>
</feature>
<feature type="transmembrane region" description="Helical" evidence="8">
    <location>
        <begin position="12"/>
        <end position="33"/>
    </location>
</feature>
<evidence type="ECO:0000256" key="4">
    <source>
        <dbReference type="ARBA" id="ARBA00022519"/>
    </source>
</evidence>
<keyword evidence="4" id="KW-0997">Cell inner membrane</keyword>
<evidence type="ECO:0000256" key="8">
    <source>
        <dbReference type="RuleBase" id="RU363032"/>
    </source>
</evidence>
<dbReference type="EMBL" id="BMMD01000005">
    <property type="protein sequence ID" value="GGJ75225.1"/>
    <property type="molecule type" value="Genomic_DNA"/>
</dbReference>
<keyword evidence="3" id="KW-1003">Cell membrane</keyword>
<proteinExistence type="inferred from homology"/>
<keyword evidence="2 8" id="KW-0813">Transport</keyword>
<evidence type="ECO:0000256" key="5">
    <source>
        <dbReference type="ARBA" id="ARBA00022692"/>
    </source>
</evidence>
<reference evidence="10" key="2">
    <citation type="submission" date="2020-09" db="EMBL/GenBank/DDBJ databases">
        <authorList>
            <person name="Sun Q."/>
            <person name="Zhou Y."/>
        </authorList>
    </citation>
    <scope>NUCLEOTIDE SEQUENCE</scope>
    <source>
        <strain evidence="10">CGMCC 1.8984</strain>
    </source>
</reference>
<dbReference type="SUPFAM" id="SSF161098">
    <property type="entry name" value="MetI-like"/>
    <property type="match status" value="2"/>
</dbReference>
<comment type="subcellular location">
    <subcellularLocation>
        <location evidence="1">Cell inner membrane</location>
        <topology evidence="1">Multi-pass membrane protein</topology>
    </subcellularLocation>
    <subcellularLocation>
        <location evidence="8">Cell membrane</location>
        <topology evidence="8">Multi-pass membrane protein</topology>
    </subcellularLocation>
</comment>
<dbReference type="Pfam" id="PF00528">
    <property type="entry name" value="BPD_transp_1"/>
    <property type="match status" value="2"/>
</dbReference>
<dbReference type="Proteomes" id="UP000636956">
    <property type="component" value="Unassembled WGS sequence"/>
</dbReference>
<feature type="transmembrane region" description="Helical" evidence="8">
    <location>
        <begin position="350"/>
        <end position="371"/>
    </location>
</feature>
<evidence type="ECO:0000256" key="7">
    <source>
        <dbReference type="ARBA" id="ARBA00023136"/>
    </source>
</evidence>
<reference evidence="10" key="1">
    <citation type="journal article" date="2014" name="Int. J. Syst. Evol. Microbiol.">
        <title>Complete genome sequence of Corynebacterium casei LMG S-19264T (=DSM 44701T), isolated from a smear-ripened cheese.</title>
        <authorList>
            <consortium name="US DOE Joint Genome Institute (JGI-PGF)"/>
            <person name="Walter F."/>
            <person name="Albersmeier A."/>
            <person name="Kalinowski J."/>
            <person name="Ruckert C."/>
        </authorList>
    </citation>
    <scope>NUCLEOTIDE SEQUENCE</scope>
    <source>
        <strain evidence="10">CGMCC 1.8984</strain>
    </source>
</reference>
<protein>
    <submittedName>
        <fullName evidence="10">ABC transporter permease</fullName>
    </submittedName>
</protein>
<keyword evidence="6 8" id="KW-1133">Transmembrane helix</keyword>
<keyword evidence="7 8" id="KW-0472">Membrane</keyword>
<dbReference type="PROSITE" id="PS50928">
    <property type="entry name" value="ABC_TM1"/>
    <property type="match status" value="2"/>
</dbReference>
<feature type="transmembrane region" description="Helical" evidence="8">
    <location>
        <begin position="120"/>
        <end position="144"/>
    </location>
</feature>
<evidence type="ECO:0000256" key="1">
    <source>
        <dbReference type="ARBA" id="ARBA00004429"/>
    </source>
</evidence>
<evidence type="ECO:0000313" key="11">
    <source>
        <dbReference type="Proteomes" id="UP000636956"/>
    </source>
</evidence>
<gene>
    <name evidence="10" type="ORF">GCM10011372_11680</name>
</gene>
<feature type="transmembrane region" description="Helical" evidence="8">
    <location>
        <begin position="377"/>
        <end position="394"/>
    </location>
</feature>
<dbReference type="AlphaFoldDB" id="A0A917UQF0"/>
<feature type="transmembrane region" description="Helical" evidence="8">
    <location>
        <begin position="94"/>
        <end position="114"/>
    </location>
</feature>
<feature type="transmembrane region" description="Helical" evidence="8">
    <location>
        <begin position="439"/>
        <end position="460"/>
    </location>
</feature>
<dbReference type="Gene3D" id="1.10.3720.10">
    <property type="entry name" value="MetI-like"/>
    <property type="match status" value="2"/>
</dbReference>
<dbReference type="GO" id="GO:0055085">
    <property type="term" value="P:transmembrane transport"/>
    <property type="evidence" value="ECO:0007669"/>
    <property type="project" value="InterPro"/>
</dbReference>
<dbReference type="PANTHER" id="PTHR43357">
    <property type="entry name" value="INNER MEMBRANE ABC TRANSPORTER PERMEASE PROTEIN YDCV"/>
    <property type="match status" value="1"/>
</dbReference>
<comment type="caution">
    <text evidence="10">The sequence shown here is derived from an EMBL/GenBank/DDBJ whole genome shotgun (WGS) entry which is preliminary data.</text>
</comment>
<evidence type="ECO:0000259" key="9">
    <source>
        <dbReference type="PROSITE" id="PS50928"/>
    </source>
</evidence>
<evidence type="ECO:0000256" key="6">
    <source>
        <dbReference type="ARBA" id="ARBA00022989"/>
    </source>
</evidence>
<dbReference type="PANTHER" id="PTHR43357:SF3">
    <property type="entry name" value="FE(3+)-TRANSPORT SYSTEM PERMEASE PROTEIN FBPB 2"/>
    <property type="match status" value="1"/>
</dbReference>
<comment type="similarity">
    <text evidence="8">Belongs to the binding-protein-dependent transport system permease family.</text>
</comment>
<feature type="domain" description="ABC transmembrane type-1" evidence="9">
    <location>
        <begin position="312"/>
        <end position="502"/>
    </location>
</feature>
<name>A0A917UQF0_9MICO</name>
<feature type="domain" description="ABC transmembrane type-1" evidence="9">
    <location>
        <begin position="56"/>
        <end position="241"/>
    </location>
</feature>
<feature type="transmembrane region" description="Helical" evidence="8">
    <location>
        <begin position="315"/>
        <end position="338"/>
    </location>
</feature>
<dbReference type="GO" id="GO:0005886">
    <property type="term" value="C:plasma membrane"/>
    <property type="evidence" value="ECO:0007669"/>
    <property type="project" value="UniProtKB-SubCell"/>
</dbReference>
<feature type="transmembrane region" description="Helical" evidence="8">
    <location>
        <begin position="53"/>
        <end position="82"/>
    </location>
</feature>
<keyword evidence="5 8" id="KW-0812">Transmembrane</keyword>
<keyword evidence="11" id="KW-1185">Reference proteome</keyword>
<dbReference type="CDD" id="cd06261">
    <property type="entry name" value="TM_PBP2"/>
    <property type="match status" value="2"/>
</dbReference>
<sequence length="515" mass="54078">MSHTRAVRPPRALLAAAVVACAVAAIPLAYLLVRVGAAGIEEVIAVFGRPRVPVLIANTVLLAASVTLTTVAIGVPSAFLLARARLRGRAVWTMLAALPLAVPSYLAAYGWLAALPWMQGFWAAWFVLTLVAVPYVTLPVAAALRAGTTGLDDVARTLGRGPLAAFRLGTWPQIRPAVLAGALLVCLYTLSDFGGVALFRYQVLTTAIQQAYGASFNRDYAAILATLLVLLAVAVVVGEQVARGRAARQFGAVTGPARQRRVRLRRWTVPALALLLVPPALAVAVPVTVLVVRLFEAQTLRAVDAVELGSAVANTVLLSASGAVVAILLALPIGILAARYRGRVVRAVETTGYLALGLPGIVVGLSLVFFSLAVVPVFYQTAFVLAFAYGVLFMPKAIGGIRSATAQVPTSLEDVSRTLGNGRTRTWWFVTARLARPGIAAAALLVTVTAMKELPATLLLRPTGTDTLATELWSRTDVSAYGAAAPYAVVLLMVAAIPAFLLSRARTGEFDEAVP</sequence>
<accession>A0A917UQF0</accession>
<feature type="transmembrane region" description="Helical" evidence="8">
    <location>
        <begin position="220"/>
        <end position="238"/>
    </location>
</feature>
<feature type="transmembrane region" description="Helical" evidence="8">
    <location>
        <begin position="480"/>
        <end position="502"/>
    </location>
</feature>
<dbReference type="InterPro" id="IPR035906">
    <property type="entry name" value="MetI-like_sf"/>
</dbReference>
<feature type="transmembrane region" description="Helical" evidence="8">
    <location>
        <begin position="177"/>
        <end position="200"/>
    </location>
</feature>
<dbReference type="RefSeq" id="WP_188742515.1">
    <property type="nucleotide sequence ID" value="NZ_BAABFW010000021.1"/>
</dbReference>
<dbReference type="InterPro" id="IPR000515">
    <property type="entry name" value="MetI-like"/>
</dbReference>
<evidence type="ECO:0000313" key="10">
    <source>
        <dbReference type="EMBL" id="GGJ75225.1"/>
    </source>
</evidence>
<organism evidence="10 11">
    <name type="scientific">Agromyces bauzanensis</name>
    <dbReference type="NCBI Taxonomy" id="1308924"/>
    <lineage>
        <taxon>Bacteria</taxon>
        <taxon>Bacillati</taxon>
        <taxon>Actinomycetota</taxon>
        <taxon>Actinomycetes</taxon>
        <taxon>Micrococcales</taxon>
        <taxon>Microbacteriaceae</taxon>
        <taxon>Agromyces</taxon>
    </lineage>
</organism>